<accession>A0A2I7SGA9</accession>
<dbReference type="AlphaFoldDB" id="A0A2I7SGA9"/>
<keyword evidence="2" id="KW-1185">Reference proteome</keyword>
<name>A0A2I7SGA9_9FLAO</name>
<gene>
    <name evidence="1" type="ORF">C1A40_05245</name>
</gene>
<proteinExistence type="predicted"/>
<dbReference type="EMBL" id="CP025938">
    <property type="protein sequence ID" value="AUS04910.1"/>
    <property type="molecule type" value="Genomic_DNA"/>
</dbReference>
<dbReference type="KEGG" id="taj:C1A40_05245"/>
<organism evidence="1 2">
    <name type="scientific">Pseudotamlana carrageenivorans</name>
    <dbReference type="NCBI Taxonomy" id="2069432"/>
    <lineage>
        <taxon>Bacteria</taxon>
        <taxon>Pseudomonadati</taxon>
        <taxon>Bacteroidota</taxon>
        <taxon>Flavobacteriia</taxon>
        <taxon>Flavobacteriales</taxon>
        <taxon>Flavobacteriaceae</taxon>
        <taxon>Pseudotamlana</taxon>
    </lineage>
</organism>
<reference evidence="2" key="1">
    <citation type="submission" date="2018-01" db="EMBL/GenBank/DDBJ databases">
        <title>Complete genome of Tamlana sp. UJ94.</title>
        <authorList>
            <person name="Jung J."/>
            <person name="Chung D."/>
            <person name="Bae S.S."/>
            <person name="Baek K."/>
        </authorList>
    </citation>
    <scope>NUCLEOTIDE SEQUENCE [LARGE SCALE GENOMIC DNA]</scope>
    <source>
        <strain evidence="2">UJ94</strain>
    </source>
</reference>
<evidence type="ECO:0000313" key="1">
    <source>
        <dbReference type="EMBL" id="AUS04910.1"/>
    </source>
</evidence>
<evidence type="ECO:0000313" key="2">
    <source>
        <dbReference type="Proteomes" id="UP000236592"/>
    </source>
</evidence>
<sequence length="89" mass="9966">MKHLFSVGIMLTLCLCSCKEGKSETEQVIHPVERATDEIVKSSAQDAQGKTLHMIFNNTQGTATLELDGETIEVMRMRSVSGFWYKNNT</sequence>
<protein>
    <submittedName>
        <fullName evidence="1">Uncharacterized protein</fullName>
    </submittedName>
</protein>
<dbReference type="Proteomes" id="UP000236592">
    <property type="component" value="Chromosome"/>
</dbReference>